<evidence type="ECO:0000256" key="6">
    <source>
        <dbReference type="ARBA" id="ARBA00023242"/>
    </source>
</evidence>
<dbReference type="InterPro" id="IPR000426">
    <property type="entry name" value="Proteasome_asu_N"/>
</dbReference>
<dbReference type="EMBL" id="HBIU01023517">
    <property type="protein sequence ID" value="CAE0632227.1"/>
    <property type="molecule type" value="Transcribed_RNA"/>
</dbReference>
<dbReference type="GO" id="GO:0005737">
    <property type="term" value="C:cytoplasm"/>
    <property type="evidence" value="ECO:0007669"/>
    <property type="project" value="UniProtKB-SubCell"/>
</dbReference>
<comment type="similarity">
    <text evidence="7">Belongs to the peptidase T1A family.</text>
</comment>
<name>A0A6V1PKB9_HETAK</name>
<evidence type="ECO:0000256" key="3">
    <source>
        <dbReference type="ARBA" id="ARBA00004496"/>
    </source>
</evidence>
<evidence type="ECO:0000256" key="5">
    <source>
        <dbReference type="ARBA" id="ARBA00022942"/>
    </source>
</evidence>
<dbReference type="InterPro" id="IPR029055">
    <property type="entry name" value="Ntn_hydrolases_N"/>
</dbReference>
<dbReference type="CDD" id="cd03751">
    <property type="entry name" value="proteasome_alpha_type_3"/>
    <property type="match status" value="1"/>
</dbReference>
<keyword evidence="6" id="KW-0539">Nucleus</keyword>
<evidence type="ECO:0000256" key="2">
    <source>
        <dbReference type="ARBA" id="ARBA00004123"/>
    </source>
</evidence>
<dbReference type="InterPro" id="IPR001353">
    <property type="entry name" value="Proteasome_sua/b"/>
</dbReference>
<dbReference type="AlphaFoldDB" id="A0A6V1PKB9"/>
<dbReference type="Pfam" id="PF10584">
    <property type="entry name" value="Proteasome_A_N"/>
    <property type="match status" value="1"/>
</dbReference>
<gene>
    <name evidence="9" type="ORF">HAKA00212_LOCUS10932</name>
</gene>
<dbReference type="FunFam" id="3.60.20.10:FF:000007">
    <property type="entry name" value="Proteasome subunit alpha type"/>
    <property type="match status" value="1"/>
</dbReference>
<dbReference type="Gene3D" id="3.60.20.10">
    <property type="entry name" value="Glutamine Phosphoribosylpyrophosphate, subunit 1, domain 1"/>
    <property type="match status" value="1"/>
</dbReference>
<protein>
    <recommendedName>
        <fullName evidence="8">Proteasome alpha-type subunits domain-containing protein</fullName>
    </recommendedName>
</protein>
<dbReference type="GO" id="GO:0006511">
    <property type="term" value="P:ubiquitin-dependent protein catabolic process"/>
    <property type="evidence" value="ECO:0007669"/>
    <property type="project" value="InterPro"/>
</dbReference>
<dbReference type="GO" id="GO:0005634">
    <property type="term" value="C:nucleus"/>
    <property type="evidence" value="ECO:0007669"/>
    <property type="project" value="UniProtKB-SubCell"/>
</dbReference>
<organism evidence="9">
    <name type="scientific">Heterosigma akashiwo</name>
    <name type="common">Chromophytic alga</name>
    <name type="synonym">Heterosigma carterae</name>
    <dbReference type="NCBI Taxonomy" id="2829"/>
    <lineage>
        <taxon>Eukaryota</taxon>
        <taxon>Sar</taxon>
        <taxon>Stramenopiles</taxon>
        <taxon>Ochrophyta</taxon>
        <taxon>Raphidophyceae</taxon>
        <taxon>Chattonellales</taxon>
        <taxon>Chattonellaceae</taxon>
        <taxon>Heterosigma</taxon>
    </lineage>
</organism>
<dbReference type="Pfam" id="PF00227">
    <property type="entry name" value="Proteasome"/>
    <property type="match status" value="1"/>
</dbReference>
<evidence type="ECO:0000259" key="8">
    <source>
        <dbReference type="SMART" id="SM00948"/>
    </source>
</evidence>
<evidence type="ECO:0000313" key="9">
    <source>
        <dbReference type="EMBL" id="CAE0632227.1"/>
    </source>
</evidence>
<dbReference type="PANTHER" id="PTHR11599">
    <property type="entry name" value="PROTEASOME SUBUNIT ALPHA/BETA"/>
    <property type="match status" value="1"/>
</dbReference>
<dbReference type="GO" id="GO:0019773">
    <property type="term" value="C:proteasome core complex, alpha-subunit complex"/>
    <property type="evidence" value="ECO:0007669"/>
    <property type="project" value="UniProtKB-UniRule"/>
</dbReference>
<dbReference type="InterPro" id="IPR050115">
    <property type="entry name" value="Proteasome_alpha"/>
</dbReference>
<dbReference type="InterPro" id="IPR023332">
    <property type="entry name" value="Proteasome_alpha-type"/>
</dbReference>
<evidence type="ECO:0000256" key="4">
    <source>
        <dbReference type="ARBA" id="ARBA00022490"/>
    </source>
</evidence>
<reference evidence="9" key="1">
    <citation type="submission" date="2021-01" db="EMBL/GenBank/DDBJ databases">
        <authorList>
            <person name="Corre E."/>
            <person name="Pelletier E."/>
            <person name="Niang G."/>
            <person name="Scheremetjew M."/>
            <person name="Finn R."/>
            <person name="Kale V."/>
            <person name="Holt S."/>
            <person name="Cochrane G."/>
            <person name="Meng A."/>
            <person name="Brown T."/>
            <person name="Cohen L."/>
        </authorList>
    </citation>
    <scope>NUCLEOTIDE SEQUENCE</scope>
    <source>
        <strain evidence="9">CCMP3107</strain>
    </source>
</reference>
<dbReference type="PROSITE" id="PS51475">
    <property type="entry name" value="PROTEASOME_ALPHA_2"/>
    <property type="match status" value="1"/>
</dbReference>
<sequence>MSSTGAGYDLSPTTFSPEGKLFQTEYATKAVENSGTAIGINCRDGVVLAVEKVLKDKLLKAGSAKRVHTLSNHAGLAMTGLVADGRQVVNRAREEIQSFKDNYGYDMPPDVLTDRLAQYVHYFTLSGALRPFGCQVLLAAHDEEAGRARLHMIEPSGVSYRYFGAAAGKGRQAAKTEIEKLNLETLTCREALKEVAKIIHTLHDESKDKPFELEMSWVCEESGNTHSAVPKELITEAEEWAKKAIEDAEMDDDSDDDA</sequence>
<comment type="subcellular location">
    <subcellularLocation>
        <location evidence="3">Cytoplasm</location>
    </subcellularLocation>
    <subcellularLocation>
        <location evidence="2">Nucleus</location>
    </subcellularLocation>
</comment>
<feature type="domain" description="Proteasome alpha-type subunits" evidence="8">
    <location>
        <begin position="8"/>
        <end position="30"/>
    </location>
</feature>
<accession>A0A6V1PKB9</accession>
<dbReference type="SMART" id="SM00948">
    <property type="entry name" value="Proteasome_A_N"/>
    <property type="match status" value="1"/>
</dbReference>
<proteinExistence type="inferred from homology"/>
<keyword evidence="5 7" id="KW-0647">Proteasome</keyword>
<dbReference type="SUPFAM" id="SSF56235">
    <property type="entry name" value="N-terminal nucleophile aminohydrolases (Ntn hydrolases)"/>
    <property type="match status" value="1"/>
</dbReference>
<comment type="function">
    <text evidence="1">The proteasome is a multicatalytic proteinase complex which is characterized by its ability to cleave peptides with Arg, Phe, Tyr, Leu, and Glu adjacent to the leaving group at neutral or slightly basic pH. The proteasome has an ATP-dependent proteolytic activity.</text>
</comment>
<evidence type="ECO:0000256" key="7">
    <source>
        <dbReference type="PROSITE-ProRule" id="PRU00808"/>
    </source>
</evidence>
<keyword evidence="4" id="KW-0963">Cytoplasm</keyword>
<evidence type="ECO:0000256" key="1">
    <source>
        <dbReference type="ARBA" id="ARBA00002000"/>
    </source>
</evidence>